<keyword evidence="4" id="KW-1185">Reference proteome</keyword>
<dbReference type="Pfam" id="PF06094">
    <property type="entry name" value="GGACT"/>
    <property type="match status" value="1"/>
</dbReference>
<organism evidence="3 4">
    <name type="scientific">Rhodovastum atsumiense</name>
    <dbReference type="NCBI Taxonomy" id="504468"/>
    <lineage>
        <taxon>Bacteria</taxon>
        <taxon>Pseudomonadati</taxon>
        <taxon>Pseudomonadota</taxon>
        <taxon>Alphaproteobacteria</taxon>
        <taxon>Acetobacterales</taxon>
        <taxon>Acetobacteraceae</taxon>
        <taxon>Rhodovastum</taxon>
    </lineage>
</organism>
<dbReference type="SUPFAM" id="SSF110857">
    <property type="entry name" value="Gamma-glutamyl cyclotransferase-like"/>
    <property type="match status" value="1"/>
</dbReference>
<evidence type="ECO:0000313" key="4">
    <source>
        <dbReference type="Proteomes" id="UP000325255"/>
    </source>
</evidence>
<keyword evidence="3" id="KW-0808">Transferase</keyword>
<proteinExistence type="predicted"/>
<protein>
    <submittedName>
        <fullName evidence="3">Gamma-glutamylcyclotransferase</fullName>
    </submittedName>
</protein>
<dbReference type="EMBL" id="VWPK01000022">
    <property type="protein sequence ID" value="KAA5611261.1"/>
    <property type="molecule type" value="Genomic_DNA"/>
</dbReference>
<dbReference type="GO" id="GO:0016740">
    <property type="term" value="F:transferase activity"/>
    <property type="evidence" value="ECO:0007669"/>
    <property type="project" value="UniProtKB-KW"/>
</dbReference>
<dbReference type="OrthoDB" id="8478759at2"/>
<feature type="domain" description="Gamma-glutamylcyclotransferase AIG2-like" evidence="2">
    <location>
        <begin position="72"/>
        <end position="166"/>
    </location>
</feature>
<feature type="region of interest" description="Disordered" evidence="1">
    <location>
        <begin position="1"/>
        <end position="44"/>
    </location>
</feature>
<dbReference type="Gene3D" id="3.10.490.10">
    <property type="entry name" value="Gamma-glutamyl cyclotransferase-like"/>
    <property type="match status" value="1"/>
</dbReference>
<sequence length="175" mass="19301">MRMLSSQVKGSDIAVASSRQRVPEPPRTWDGIRRGSSRGCSTTATFSRGGATARIGRLTMGPRRGWDRGMRLFLYGTLVDPRRLAGFAGRALPRLPARLPGWRRVALPGGRWPSLRRGPGEVEGVVVTVDAATLRRLTAYEGPAYRLVRLWVRTARGGLPAYAWIAPGTTRRPWP</sequence>
<reference evidence="3 4" key="1">
    <citation type="submission" date="2019-09" db="EMBL/GenBank/DDBJ databases">
        <title>Genome sequence of Rhodovastum atsumiense, a diverse member of the Acetobacteraceae family of non-sulfur purple photosynthetic bacteria.</title>
        <authorList>
            <person name="Meyer T."/>
            <person name="Kyndt J."/>
        </authorList>
    </citation>
    <scope>NUCLEOTIDE SEQUENCE [LARGE SCALE GENOMIC DNA]</scope>
    <source>
        <strain evidence="3 4">DSM 21279</strain>
    </source>
</reference>
<dbReference type="InterPro" id="IPR009288">
    <property type="entry name" value="AIG2-like_dom"/>
</dbReference>
<dbReference type="InterPro" id="IPR013024">
    <property type="entry name" value="GGCT-like"/>
</dbReference>
<accession>A0A5M6ISS6</accession>
<dbReference type="InterPro" id="IPR036568">
    <property type="entry name" value="GGCT-like_sf"/>
</dbReference>
<gene>
    <name evidence="3" type="ORF">F1189_14995</name>
</gene>
<evidence type="ECO:0000313" key="3">
    <source>
        <dbReference type="EMBL" id="KAA5611261.1"/>
    </source>
</evidence>
<evidence type="ECO:0000256" key="1">
    <source>
        <dbReference type="SAM" id="MobiDB-lite"/>
    </source>
</evidence>
<comment type="caution">
    <text evidence="3">The sequence shown here is derived from an EMBL/GenBank/DDBJ whole genome shotgun (WGS) entry which is preliminary data.</text>
</comment>
<name>A0A5M6ISS6_9PROT</name>
<evidence type="ECO:0000259" key="2">
    <source>
        <dbReference type="Pfam" id="PF06094"/>
    </source>
</evidence>
<dbReference type="CDD" id="cd06661">
    <property type="entry name" value="GGCT_like"/>
    <property type="match status" value="1"/>
</dbReference>
<dbReference type="AlphaFoldDB" id="A0A5M6ISS6"/>
<dbReference type="Proteomes" id="UP000325255">
    <property type="component" value="Unassembled WGS sequence"/>
</dbReference>